<sequence length="698" mass="81414">MFLTIKKTILTLIKEALMIFLFQIIPIYFRCFTYWYFFQLSVSLLFHYKSQHQSFMNKLIRTNEYGVFFYRIFLVYIFYFIARLLFFLFNTEIIGEISTSQLLKLFFLGIKFDTTAILYVNLLFILLSLLPLWINTHKTYQKILFWIYFITNGIAYATNFVDMIYYPFSKSRLTTASFAVVENEQNKTELFFIFLANYWYLVLIFIGLIVFWIFLYKKINIKSFKIRPLPYVVWSVLLFLGIGIGVLAGIRGGSLAHSSRPINILDASRHVTNSAHADVILNTPFTLIRTIGKNKGFKEYKFVSDEYIQKNILPIKQYNRKVTNKPNIVIFILESFGREYVGCLNSSRNIPNYKSYTPFLDSLAQHSYIFDNAYGNGRQSIHGMSSIYAGIPTFQVAYTSSPYVQQPTESVVSIAKKMGYNTSFFHSAPNGSMGFLGFSNILGFDNYFGKDEYNNDADFDGVWGIWDEPFLQFMNDELSKKQQPFLGTIFTVSSHHPFKIPEKYEGKFDKGDVEMHQCIQYTDYALKKFFESAQKENWYNNTIFVFTNDHPNQIFYDLYKQPITTTGATLIFYSPNPELVGEGISSEIAQQIDIYPSVVDLIGYNQPFRSWGRSLFSDKEETPRAYISDSHVYRLMQENYIYVLNEDGSVNGIFQKEDEALKNNLMGKENNPEIEKGIKDLQAFIQDYMNRIINRKLE</sequence>
<keyword evidence="7" id="KW-0479">Metal-binding</keyword>
<protein>
    <submittedName>
        <fullName evidence="11">Arylsulfatase</fullName>
        <ecNumber evidence="11">3.1.6.-</ecNumber>
    </submittedName>
</protein>
<feature type="active site" evidence="6">
    <location>
        <position position="380"/>
    </location>
</feature>
<dbReference type="PANTHER" id="PTHR47371:SF3">
    <property type="entry name" value="PHOSPHOGLYCEROL TRANSFERASE I"/>
    <property type="match status" value="1"/>
</dbReference>
<feature type="transmembrane region" description="Helical" evidence="9">
    <location>
        <begin position="198"/>
        <end position="216"/>
    </location>
</feature>
<feature type="transmembrane region" description="Helical" evidence="9">
    <location>
        <begin position="228"/>
        <end position="250"/>
    </location>
</feature>
<evidence type="ECO:0000256" key="8">
    <source>
        <dbReference type="PIRSR" id="PIRSR005091-3"/>
    </source>
</evidence>
<dbReference type="GO" id="GO:0046872">
    <property type="term" value="F:metal ion binding"/>
    <property type="evidence" value="ECO:0007669"/>
    <property type="project" value="UniProtKB-KW"/>
</dbReference>
<keyword evidence="4 9" id="KW-1133">Transmembrane helix</keyword>
<proteinExistence type="predicted"/>
<feature type="binding site" evidence="7">
    <location>
        <position position="495"/>
    </location>
    <ligand>
        <name>substrate</name>
    </ligand>
</feature>
<evidence type="ECO:0000256" key="2">
    <source>
        <dbReference type="ARBA" id="ARBA00022475"/>
    </source>
</evidence>
<evidence type="ECO:0000256" key="9">
    <source>
        <dbReference type="SAM" id="Phobius"/>
    </source>
</evidence>
<evidence type="ECO:0000256" key="4">
    <source>
        <dbReference type="ARBA" id="ARBA00022989"/>
    </source>
</evidence>
<comment type="subcellular location">
    <subcellularLocation>
        <location evidence="1">Cell membrane</location>
        <topology evidence="1">Multi-pass membrane protein</topology>
    </subcellularLocation>
</comment>
<evidence type="ECO:0000256" key="1">
    <source>
        <dbReference type="ARBA" id="ARBA00004651"/>
    </source>
</evidence>
<dbReference type="EMBL" id="CDOD01000045">
    <property type="protein sequence ID" value="CEN38788.1"/>
    <property type="molecule type" value="Genomic_DNA"/>
</dbReference>
<keyword evidence="12" id="KW-1185">Reference proteome</keyword>
<accession>A0A0B7HMS0</accession>
<evidence type="ECO:0000256" key="7">
    <source>
        <dbReference type="PIRSR" id="PIRSR005091-2"/>
    </source>
</evidence>
<evidence type="ECO:0000256" key="6">
    <source>
        <dbReference type="PIRSR" id="PIRSR005091-1"/>
    </source>
</evidence>
<feature type="transmembrane region" description="Helical" evidence="9">
    <location>
        <begin position="146"/>
        <end position="168"/>
    </location>
</feature>
<dbReference type="Gene3D" id="3.30.1120.80">
    <property type="match status" value="1"/>
</dbReference>
<organism evidence="11 12">
    <name type="scientific">Capnocytophaga cynodegmi</name>
    <dbReference type="NCBI Taxonomy" id="28189"/>
    <lineage>
        <taxon>Bacteria</taxon>
        <taxon>Pseudomonadati</taxon>
        <taxon>Bacteroidota</taxon>
        <taxon>Flavobacteriia</taxon>
        <taxon>Flavobacteriales</taxon>
        <taxon>Flavobacteriaceae</taxon>
        <taxon>Capnocytophaga</taxon>
    </lineage>
</organism>
<dbReference type="Gene3D" id="3.40.720.10">
    <property type="entry name" value="Alkaline Phosphatase, subunit A"/>
    <property type="match status" value="1"/>
</dbReference>
<feature type="binding site" evidence="8">
    <location>
        <position position="334"/>
    </location>
    <ligand>
        <name>Mn(2+)</name>
        <dbReference type="ChEBI" id="CHEBI:29035"/>
    </ligand>
</feature>
<dbReference type="SUPFAM" id="SSF53649">
    <property type="entry name" value="Alkaline phosphatase-like"/>
    <property type="match status" value="1"/>
</dbReference>
<reference evidence="12" key="1">
    <citation type="submission" date="2015-01" db="EMBL/GenBank/DDBJ databases">
        <authorList>
            <person name="MANFREDI Pablo"/>
        </authorList>
    </citation>
    <scope>NUCLEOTIDE SEQUENCE [LARGE SCALE GENOMIC DNA]</scope>
    <source>
        <strain evidence="12">Ccyn2B</strain>
    </source>
</reference>
<feature type="transmembrane region" description="Helical" evidence="9">
    <location>
        <begin position="116"/>
        <end position="134"/>
    </location>
</feature>
<dbReference type="GO" id="GO:0016787">
    <property type="term" value="F:hydrolase activity"/>
    <property type="evidence" value="ECO:0007669"/>
    <property type="project" value="UniProtKB-KW"/>
</dbReference>
<evidence type="ECO:0000313" key="12">
    <source>
        <dbReference type="Proteomes" id="UP000038055"/>
    </source>
</evidence>
<evidence type="ECO:0000313" key="11">
    <source>
        <dbReference type="EMBL" id="CEN38788.1"/>
    </source>
</evidence>
<gene>
    <name evidence="11" type="ORF">CCYN2B_50149</name>
</gene>
<evidence type="ECO:0000259" key="10">
    <source>
        <dbReference type="Pfam" id="PF00884"/>
    </source>
</evidence>
<dbReference type="AlphaFoldDB" id="A0A0B7HMS0"/>
<dbReference type="PIRSF" id="PIRSF005091">
    <property type="entry name" value="Mmb_sulf_HI1246"/>
    <property type="match status" value="1"/>
</dbReference>
<dbReference type="GO" id="GO:0005886">
    <property type="term" value="C:plasma membrane"/>
    <property type="evidence" value="ECO:0007669"/>
    <property type="project" value="UniProtKB-SubCell"/>
</dbReference>
<feature type="binding site" evidence="8">
    <location>
        <position position="550"/>
    </location>
    <ligand>
        <name>Mn(2+)</name>
        <dbReference type="ChEBI" id="CHEBI:29035"/>
    </ligand>
</feature>
<name>A0A0B7HMS0_9FLAO</name>
<feature type="binding site" evidence="8">
    <location>
        <position position="549"/>
    </location>
    <ligand>
        <name>Mn(2+)</name>
        <dbReference type="ChEBI" id="CHEBI:29035"/>
    </ligand>
</feature>
<keyword evidence="7" id="KW-0464">Manganese</keyword>
<dbReference type="Proteomes" id="UP000038055">
    <property type="component" value="Unassembled WGS sequence"/>
</dbReference>
<feature type="transmembrane region" description="Helical" evidence="9">
    <location>
        <begin position="67"/>
        <end position="89"/>
    </location>
</feature>
<evidence type="ECO:0000256" key="3">
    <source>
        <dbReference type="ARBA" id="ARBA00022692"/>
    </source>
</evidence>
<dbReference type="PANTHER" id="PTHR47371">
    <property type="entry name" value="LIPOTEICHOIC ACID SYNTHASE"/>
    <property type="match status" value="1"/>
</dbReference>
<dbReference type="eggNOG" id="COG1368">
    <property type="taxonomic scope" value="Bacteria"/>
</dbReference>
<keyword evidence="11" id="KW-0378">Hydrolase</keyword>
<dbReference type="InterPro" id="IPR050448">
    <property type="entry name" value="OpgB/LTA_synthase_biosynth"/>
</dbReference>
<dbReference type="CDD" id="cd16015">
    <property type="entry name" value="LTA_synthase"/>
    <property type="match status" value="1"/>
</dbReference>
<dbReference type="InterPro" id="IPR012160">
    <property type="entry name" value="LtaS-like"/>
</dbReference>
<dbReference type="EC" id="3.1.6.-" evidence="11"/>
<keyword evidence="2" id="KW-1003">Cell membrane</keyword>
<keyword evidence="3 9" id="KW-0812">Transmembrane</keyword>
<keyword evidence="5 9" id="KW-0472">Membrane</keyword>
<dbReference type="InterPro" id="IPR017850">
    <property type="entry name" value="Alkaline_phosphatase_core_sf"/>
</dbReference>
<feature type="domain" description="Sulfatase N-terminal" evidence="10">
    <location>
        <begin position="326"/>
        <end position="604"/>
    </location>
</feature>
<feature type="transmembrane region" description="Helical" evidence="9">
    <location>
        <begin position="20"/>
        <end position="46"/>
    </location>
</feature>
<dbReference type="InterPro" id="IPR000917">
    <property type="entry name" value="Sulfatase_N"/>
</dbReference>
<dbReference type="Pfam" id="PF00884">
    <property type="entry name" value="Sulfatase"/>
    <property type="match status" value="1"/>
</dbReference>
<evidence type="ECO:0000256" key="5">
    <source>
        <dbReference type="ARBA" id="ARBA00023136"/>
    </source>
</evidence>
<dbReference type="STRING" id="28189.CCYN74_30142"/>